<name>A0ABR8SGX3_9BACL</name>
<gene>
    <name evidence="7" type="ORF">H9648_01625</name>
</gene>
<reference evidence="7 8" key="1">
    <citation type="submission" date="2020-08" db="EMBL/GenBank/DDBJ databases">
        <title>A Genomic Blueprint of the Chicken Gut Microbiome.</title>
        <authorList>
            <person name="Gilroy R."/>
            <person name="Ravi A."/>
            <person name="Getino M."/>
            <person name="Pursley I."/>
            <person name="Horton D.L."/>
            <person name="Alikhan N.-F."/>
            <person name="Baker D."/>
            <person name="Gharbi K."/>
            <person name="Hall N."/>
            <person name="Watson M."/>
            <person name="Adriaenssens E.M."/>
            <person name="Foster-Nyarko E."/>
            <person name="Jarju S."/>
            <person name="Secka A."/>
            <person name="Antonio M."/>
            <person name="Oren A."/>
            <person name="Chaudhuri R."/>
            <person name="La Ragione R.M."/>
            <person name="Hildebrand F."/>
            <person name="Pallen M.J."/>
        </authorList>
    </citation>
    <scope>NUCLEOTIDE SEQUENCE [LARGE SCALE GENOMIC DNA]</scope>
    <source>
        <strain evidence="7 8">Sa2CUA10</strain>
    </source>
</reference>
<comment type="similarity">
    <text evidence="2">Belongs to the SscA family.</text>
</comment>
<comment type="caution">
    <text evidence="7">The sequence shown here is derived from an EMBL/GenBank/DDBJ whole genome shotgun (WGS) entry which is preliminary data.</text>
</comment>
<keyword evidence="3 6" id="KW-0812">Transmembrane</keyword>
<keyword evidence="8" id="KW-1185">Reference proteome</keyword>
<comment type="subcellular location">
    <subcellularLocation>
        <location evidence="1">Membrane</location>
    </subcellularLocation>
</comment>
<dbReference type="EMBL" id="JACSQM010000001">
    <property type="protein sequence ID" value="MBD7962736.1"/>
    <property type="molecule type" value="Genomic_DNA"/>
</dbReference>
<sequence>MSSRKYCSDSFTLYVVLFVLLIIVGAVSFNGNCCVYAYPCSYGYAANVPVSGYWNV</sequence>
<accession>A0ABR8SGX3</accession>
<dbReference type="NCBIfam" id="TIGR01732">
    <property type="entry name" value="tiny_TM_bacill"/>
    <property type="match status" value="1"/>
</dbReference>
<dbReference type="InterPro" id="IPR010070">
    <property type="entry name" value="YjcZ-like"/>
</dbReference>
<keyword evidence="4 6" id="KW-1133">Transmembrane helix</keyword>
<protein>
    <submittedName>
        <fullName evidence="7">YjcZ family sporulation protein</fullName>
    </submittedName>
</protein>
<dbReference type="Pfam" id="PF09680">
    <property type="entry name" value="YjcZ_2"/>
    <property type="match status" value="1"/>
</dbReference>
<feature type="transmembrane region" description="Helical" evidence="6">
    <location>
        <begin position="12"/>
        <end position="31"/>
    </location>
</feature>
<proteinExistence type="inferred from homology"/>
<evidence type="ECO:0000256" key="1">
    <source>
        <dbReference type="ARBA" id="ARBA00004370"/>
    </source>
</evidence>
<evidence type="ECO:0000256" key="3">
    <source>
        <dbReference type="ARBA" id="ARBA00022692"/>
    </source>
</evidence>
<evidence type="ECO:0000256" key="4">
    <source>
        <dbReference type="ARBA" id="ARBA00022989"/>
    </source>
</evidence>
<organism evidence="7 8">
    <name type="scientific">Fictibacillus norfolkensis</name>
    <dbReference type="NCBI Taxonomy" id="2762233"/>
    <lineage>
        <taxon>Bacteria</taxon>
        <taxon>Bacillati</taxon>
        <taxon>Bacillota</taxon>
        <taxon>Bacilli</taxon>
        <taxon>Bacillales</taxon>
        <taxon>Fictibacillaceae</taxon>
        <taxon>Fictibacillus</taxon>
    </lineage>
</organism>
<keyword evidence="5 6" id="KW-0472">Membrane</keyword>
<evidence type="ECO:0000313" key="7">
    <source>
        <dbReference type="EMBL" id="MBD7962736.1"/>
    </source>
</evidence>
<evidence type="ECO:0000313" key="8">
    <source>
        <dbReference type="Proteomes" id="UP000603641"/>
    </source>
</evidence>
<evidence type="ECO:0000256" key="6">
    <source>
        <dbReference type="SAM" id="Phobius"/>
    </source>
</evidence>
<dbReference type="Proteomes" id="UP000603641">
    <property type="component" value="Unassembled WGS sequence"/>
</dbReference>
<evidence type="ECO:0000256" key="2">
    <source>
        <dbReference type="ARBA" id="ARBA00010221"/>
    </source>
</evidence>
<dbReference type="RefSeq" id="WP_144698432.1">
    <property type="nucleotide sequence ID" value="NZ_JACSQM010000001.1"/>
</dbReference>
<evidence type="ECO:0000256" key="5">
    <source>
        <dbReference type="ARBA" id="ARBA00023136"/>
    </source>
</evidence>